<protein>
    <submittedName>
        <fullName evidence="2">Uncharacterized protein</fullName>
    </submittedName>
</protein>
<sequence>MGGGGADNKVFPDNVFRIVSDGDRDSHGPETGYRGALAQVGAADGKSHAGEHLGQRSHGDASDPHQMDLFSGYDVVMDVS</sequence>
<comment type="caution">
    <text evidence="2">The sequence shown here is derived from an EMBL/GenBank/DDBJ whole genome shotgun (WGS) entry which is preliminary data.</text>
</comment>
<accession>A0A644ZNV3</accession>
<evidence type="ECO:0000256" key="1">
    <source>
        <dbReference type="SAM" id="MobiDB-lite"/>
    </source>
</evidence>
<reference evidence="2" key="1">
    <citation type="submission" date="2019-08" db="EMBL/GenBank/DDBJ databases">
        <authorList>
            <person name="Kucharzyk K."/>
            <person name="Murdoch R.W."/>
            <person name="Higgins S."/>
            <person name="Loffler F."/>
        </authorList>
    </citation>
    <scope>NUCLEOTIDE SEQUENCE</scope>
</reference>
<dbReference type="AlphaFoldDB" id="A0A644ZNV3"/>
<organism evidence="2">
    <name type="scientific">bioreactor metagenome</name>
    <dbReference type="NCBI Taxonomy" id="1076179"/>
    <lineage>
        <taxon>unclassified sequences</taxon>
        <taxon>metagenomes</taxon>
        <taxon>ecological metagenomes</taxon>
    </lineage>
</organism>
<feature type="compositionally biased region" description="Basic and acidic residues" evidence="1">
    <location>
        <begin position="45"/>
        <end position="66"/>
    </location>
</feature>
<proteinExistence type="predicted"/>
<name>A0A644ZNV3_9ZZZZ</name>
<gene>
    <name evidence="2" type="ORF">SDC9_89287</name>
</gene>
<feature type="region of interest" description="Disordered" evidence="1">
    <location>
        <begin position="20"/>
        <end position="67"/>
    </location>
</feature>
<evidence type="ECO:0000313" key="2">
    <source>
        <dbReference type="EMBL" id="MPM42620.1"/>
    </source>
</evidence>
<dbReference type="EMBL" id="VSSQ01009793">
    <property type="protein sequence ID" value="MPM42620.1"/>
    <property type="molecule type" value="Genomic_DNA"/>
</dbReference>